<accession>A0ABW2YKU6</accession>
<proteinExistence type="predicted"/>
<dbReference type="EMBL" id="JBHTIH010000002">
    <property type="protein sequence ID" value="MFD0738079.1"/>
    <property type="molecule type" value="Genomic_DNA"/>
</dbReference>
<dbReference type="InterPro" id="IPR021330">
    <property type="entry name" value="DUF2939"/>
</dbReference>
<comment type="caution">
    <text evidence="1">The sequence shown here is derived from an EMBL/GenBank/DDBJ whole genome shotgun (WGS) entry which is preliminary data.</text>
</comment>
<dbReference type="Proteomes" id="UP001597090">
    <property type="component" value="Unassembled WGS sequence"/>
</dbReference>
<dbReference type="RefSeq" id="WP_386811024.1">
    <property type="nucleotide sequence ID" value="NZ_JBHTIH010000002.1"/>
</dbReference>
<protein>
    <submittedName>
        <fullName evidence="1">DUF2939 domain-containing protein</fullName>
    </submittedName>
</protein>
<evidence type="ECO:0000313" key="1">
    <source>
        <dbReference type="EMBL" id="MFD0738079.1"/>
    </source>
</evidence>
<dbReference type="Pfam" id="PF11159">
    <property type="entry name" value="DUF2939"/>
    <property type="match status" value="1"/>
</dbReference>
<gene>
    <name evidence="1" type="ORF">ACFQZQ_02080</name>
</gene>
<keyword evidence="2" id="KW-1185">Reference proteome</keyword>
<sequence length="184" mass="19455">MKKIMALALLLGVLLLGYLVAGPFLAVKGIRDAIRAQDTAALTTHVDFPTLRANLKAQLDDYVVRKAGAEAQSNLLGALALRIASGVTGGTVDAMVTPAGLGAVLEGRNLWHRASGGGISDSDSYANQPAPDPLKDARYGFESTSRFTATVASDDGRPVTFVIARDGLRWKLSDIRLPLEDAPR</sequence>
<evidence type="ECO:0000313" key="2">
    <source>
        <dbReference type="Proteomes" id="UP001597090"/>
    </source>
</evidence>
<reference evidence="2" key="1">
    <citation type="journal article" date="2019" name="Int. J. Syst. Evol. Microbiol.">
        <title>The Global Catalogue of Microorganisms (GCM) 10K type strain sequencing project: providing services to taxonomists for standard genome sequencing and annotation.</title>
        <authorList>
            <consortium name="The Broad Institute Genomics Platform"/>
            <consortium name="The Broad Institute Genome Sequencing Center for Infectious Disease"/>
            <person name="Wu L."/>
            <person name="Ma J."/>
        </authorList>
    </citation>
    <scope>NUCLEOTIDE SEQUENCE [LARGE SCALE GENOMIC DNA]</scope>
    <source>
        <strain evidence="2">CCUG 55491</strain>
    </source>
</reference>
<name>A0ABW2YKU6_9GAMM</name>
<organism evidence="1 2">
    <name type="scientific">Lysobacter koreensis</name>
    <dbReference type="NCBI Taxonomy" id="266122"/>
    <lineage>
        <taxon>Bacteria</taxon>
        <taxon>Pseudomonadati</taxon>
        <taxon>Pseudomonadota</taxon>
        <taxon>Gammaproteobacteria</taxon>
        <taxon>Lysobacterales</taxon>
        <taxon>Lysobacteraceae</taxon>
        <taxon>Lysobacter</taxon>
    </lineage>
</organism>